<evidence type="ECO:0000256" key="2">
    <source>
        <dbReference type="ARBA" id="ARBA00023043"/>
    </source>
</evidence>
<evidence type="ECO:0000256" key="3">
    <source>
        <dbReference type="PROSITE-ProRule" id="PRU00023"/>
    </source>
</evidence>
<dbReference type="PANTHER" id="PTHR24171:SF9">
    <property type="entry name" value="ANKYRIN REPEAT DOMAIN-CONTAINING PROTEIN 39"/>
    <property type="match status" value="1"/>
</dbReference>
<sequence length="159" mass="16837">MAAEKHQVKFNSTWANEPPSEAEKAKVKSERSLMRAVLAADKIAVEAALEELPRNGGDINAEGSGGCTVLHAAASLPDEETSLFFCGLLLDHDADIEAENSLNFTPLMTACLAGNSKVVSFFLEKGANPNVSSRKGQMPLAIAEEAGHQAVIEVLQAAF</sequence>
<gene>
    <name evidence="5" type="ORF">FOL47_006375</name>
</gene>
<proteinExistence type="predicted"/>
<evidence type="ECO:0000313" key="6">
    <source>
        <dbReference type="Proteomes" id="UP000591131"/>
    </source>
</evidence>
<dbReference type="Proteomes" id="UP000591131">
    <property type="component" value="Unassembled WGS sequence"/>
</dbReference>
<evidence type="ECO:0000256" key="1">
    <source>
        <dbReference type="ARBA" id="ARBA00022737"/>
    </source>
</evidence>
<dbReference type="Pfam" id="PF12796">
    <property type="entry name" value="Ank_2"/>
    <property type="match status" value="1"/>
</dbReference>
<dbReference type="PROSITE" id="PS50297">
    <property type="entry name" value="ANK_REP_REGION"/>
    <property type="match status" value="1"/>
</dbReference>
<feature type="repeat" description="ANK" evidence="3">
    <location>
        <begin position="65"/>
        <end position="101"/>
    </location>
</feature>
<keyword evidence="6" id="KW-1185">Reference proteome</keyword>
<dbReference type="InterPro" id="IPR002110">
    <property type="entry name" value="Ankyrin_rpt"/>
</dbReference>
<keyword evidence="1" id="KW-0677">Repeat</keyword>
<dbReference type="Gene3D" id="1.25.40.20">
    <property type="entry name" value="Ankyrin repeat-containing domain"/>
    <property type="match status" value="2"/>
</dbReference>
<dbReference type="AlphaFoldDB" id="A0A7J6LSJ2"/>
<dbReference type="PANTHER" id="PTHR24171">
    <property type="entry name" value="ANKYRIN REPEAT DOMAIN-CONTAINING PROTEIN 39-RELATED"/>
    <property type="match status" value="1"/>
</dbReference>
<accession>A0A7J6LSJ2</accession>
<dbReference type="SMART" id="SM00248">
    <property type="entry name" value="ANK"/>
    <property type="match status" value="2"/>
</dbReference>
<reference evidence="5 6" key="1">
    <citation type="submission" date="2020-04" db="EMBL/GenBank/DDBJ databases">
        <title>Perkinsus chesapeaki whole genome sequence.</title>
        <authorList>
            <person name="Bogema D.R."/>
        </authorList>
    </citation>
    <scope>NUCLEOTIDE SEQUENCE [LARGE SCALE GENOMIC DNA]</scope>
    <source>
        <strain evidence="5">ATCC PRA-425</strain>
    </source>
</reference>
<organism evidence="5 6">
    <name type="scientific">Perkinsus chesapeaki</name>
    <name type="common">Clam parasite</name>
    <name type="synonym">Perkinsus andrewsi</name>
    <dbReference type="NCBI Taxonomy" id="330153"/>
    <lineage>
        <taxon>Eukaryota</taxon>
        <taxon>Sar</taxon>
        <taxon>Alveolata</taxon>
        <taxon>Perkinsozoa</taxon>
        <taxon>Perkinsea</taxon>
        <taxon>Perkinsida</taxon>
        <taxon>Perkinsidae</taxon>
        <taxon>Perkinsus</taxon>
    </lineage>
</organism>
<feature type="repeat" description="ANK" evidence="3">
    <location>
        <begin position="102"/>
        <end position="134"/>
    </location>
</feature>
<protein>
    <submittedName>
        <fullName evidence="5">Uncharacterized protein</fullName>
    </submittedName>
</protein>
<dbReference type="PROSITE" id="PS50088">
    <property type="entry name" value="ANK_REPEAT"/>
    <property type="match status" value="2"/>
</dbReference>
<evidence type="ECO:0000256" key="4">
    <source>
        <dbReference type="SAM" id="MobiDB-lite"/>
    </source>
</evidence>
<evidence type="ECO:0000313" key="5">
    <source>
        <dbReference type="EMBL" id="KAF4662174.1"/>
    </source>
</evidence>
<dbReference type="InterPro" id="IPR036770">
    <property type="entry name" value="Ankyrin_rpt-contain_sf"/>
</dbReference>
<name>A0A7J6LSJ2_PERCH</name>
<comment type="caution">
    <text evidence="5">The sequence shown here is derived from an EMBL/GenBank/DDBJ whole genome shotgun (WGS) entry which is preliminary data.</text>
</comment>
<dbReference type="EMBL" id="JAAPAO010000354">
    <property type="protein sequence ID" value="KAF4662174.1"/>
    <property type="molecule type" value="Genomic_DNA"/>
</dbReference>
<dbReference type="OrthoDB" id="194358at2759"/>
<dbReference type="SUPFAM" id="SSF48403">
    <property type="entry name" value="Ankyrin repeat"/>
    <property type="match status" value="1"/>
</dbReference>
<feature type="region of interest" description="Disordered" evidence="4">
    <location>
        <begin position="1"/>
        <end position="23"/>
    </location>
</feature>
<keyword evidence="2 3" id="KW-0040">ANK repeat</keyword>